<evidence type="ECO:0000256" key="2">
    <source>
        <dbReference type="ARBA" id="ARBA00013081"/>
    </source>
</evidence>
<dbReference type="GO" id="GO:0008420">
    <property type="term" value="F:RNA polymerase II CTD heptapeptide repeat phosphatase activity"/>
    <property type="evidence" value="ECO:0007669"/>
    <property type="project" value="InterPro"/>
</dbReference>
<feature type="non-terminal residue" evidence="9">
    <location>
        <position position="1"/>
    </location>
</feature>
<comment type="subcellular location">
    <subcellularLocation>
        <location evidence="1">Nucleus</location>
    </subcellularLocation>
</comment>
<feature type="domain" description="BRCT" evidence="8">
    <location>
        <begin position="1"/>
        <end position="52"/>
    </location>
</feature>
<dbReference type="STRING" id="4846.A0A367IQL5"/>
<accession>A0A367IQL5</accession>
<dbReference type="Proteomes" id="UP000253551">
    <property type="component" value="Unassembled WGS sequence"/>
</dbReference>
<evidence type="ECO:0000259" key="8">
    <source>
        <dbReference type="PROSITE" id="PS50172"/>
    </source>
</evidence>
<dbReference type="PANTHER" id="PTHR23081:SF36">
    <property type="entry name" value="RNA POLYMERASE II SUBUNIT A C-TERMINAL DOMAIN PHOSPHATASE"/>
    <property type="match status" value="1"/>
</dbReference>
<keyword evidence="4" id="KW-0539">Nucleus</keyword>
<feature type="region of interest" description="Disordered" evidence="7">
    <location>
        <begin position="51"/>
        <end position="160"/>
    </location>
</feature>
<dbReference type="OrthoDB" id="342264at2759"/>
<keyword evidence="3" id="KW-0378">Hydrolase</keyword>
<evidence type="ECO:0000313" key="10">
    <source>
        <dbReference type="Proteomes" id="UP000253551"/>
    </source>
</evidence>
<dbReference type="InterPro" id="IPR039189">
    <property type="entry name" value="Fcp1"/>
</dbReference>
<protein>
    <recommendedName>
        <fullName evidence="2">protein-serine/threonine phosphatase</fullName>
        <ecNumber evidence="2">3.1.3.16</ecNumber>
    </recommendedName>
</protein>
<gene>
    <name evidence="9" type="ORF">CU098_000375</name>
</gene>
<dbReference type="InterPro" id="IPR001357">
    <property type="entry name" value="BRCT_dom"/>
</dbReference>
<dbReference type="Gene3D" id="3.40.50.10190">
    <property type="entry name" value="BRCT domain"/>
    <property type="match status" value="1"/>
</dbReference>
<comment type="catalytic activity">
    <reaction evidence="6">
        <text>O-phospho-L-threonyl-[protein] + H2O = L-threonyl-[protein] + phosphate</text>
        <dbReference type="Rhea" id="RHEA:47004"/>
        <dbReference type="Rhea" id="RHEA-COMP:11060"/>
        <dbReference type="Rhea" id="RHEA-COMP:11605"/>
        <dbReference type="ChEBI" id="CHEBI:15377"/>
        <dbReference type="ChEBI" id="CHEBI:30013"/>
        <dbReference type="ChEBI" id="CHEBI:43474"/>
        <dbReference type="ChEBI" id="CHEBI:61977"/>
        <dbReference type="EC" id="3.1.3.16"/>
    </reaction>
</comment>
<evidence type="ECO:0000256" key="1">
    <source>
        <dbReference type="ARBA" id="ARBA00004123"/>
    </source>
</evidence>
<sequence length="160" mass="18720">LTGKATHLVAAAPGTNKFNTAIRYQHIKIVYPTWLTNSMWHWRKEEEDPFLIPHKREGSNTSEVENPEEASLDFDDGLDFDWEDDEVDAILNSDEEAPSTQRHSETEEEIEDWLNEELEQEENSDIKSFQSDSETEDLKRSRSDDEEDLPPLKKNEFFFN</sequence>
<dbReference type="PROSITE" id="PS50172">
    <property type="entry name" value="BRCT"/>
    <property type="match status" value="1"/>
</dbReference>
<feature type="compositionally biased region" description="Acidic residues" evidence="7">
    <location>
        <begin position="65"/>
        <end position="97"/>
    </location>
</feature>
<dbReference type="EMBL" id="PJQM01006253">
    <property type="protein sequence ID" value="RCH79978.1"/>
    <property type="molecule type" value="Genomic_DNA"/>
</dbReference>
<evidence type="ECO:0000256" key="7">
    <source>
        <dbReference type="SAM" id="MobiDB-lite"/>
    </source>
</evidence>
<name>A0A367IQL5_RHIST</name>
<dbReference type="AlphaFoldDB" id="A0A367IQL5"/>
<evidence type="ECO:0000256" key="3">
    <source>
        <dbReference type="ARBA" id="ARBA00022801"/>
    </source>
</evidence>
<evidence type="ECO:0000256" key="6">
    <source>
        <dbReference type="ARBA" id="ARBA00048336"/>
    </source>
</evidence>
<proteinExistence type="predicted"/>
<dbReference type="PANTHER" id="PTHR23081">
    <property type="entry name" value="RNA POLYMERASE II CTD PHOSPHATASE"/>
    <property type="match status" value="1"/>
</dbReference>
<reference evidence="9 10" key="1">
    <citation type="journal article" date="2018" name="G3 (Bethesda)">
        <title>Phylogenetic and Phylogenomic Definition of Rhizopus Species.</title>
        <authorList>
            <person name="Gryganskyi A.P."/>
            <person name="Golan J."/>
            <person name="Dolatabadi S."/>
            <person name="Mondo S."/>
            <person name="Robb S."/>
            <person name="Idnurm A."/>
            <person name="Muszewska A."/>
            <person name="Steczkiewicz K."/>
            <person name="Masonjones S."/>
            <person name="Liao H.L."/>
            <person name="Gajdeczka M.T."/>
            <person name="Anike F."/>
            <person name="Vuek A."/>
            <person name="Anishchenko I.M."/>
            <person name="Voigt K."/>
            <person name="de Hoog G.S."/>
            <person name="Smith M.E."/>
            <person name="Heitman J."/>
            <person name="Vilgalys R."/>
            <person name="Stajich J.E."/>
        </authorList>
    </citation>
    <scope>NUCLEOTIDE SEQUENCE [LARGE SCALE GENOMIC DNA]</scope>
    <source>
        <strain evidence="9 10">LSU 92-RS-03</strain>
    </source>
</reference>
<evidence type="ECO:0000256" key="5">
    <source>
        <dbReference type="ARBA" id="ARBA00047761"/>
    </source>
</evidence>
<organism evidence="9 10">
    <name type="scientific">Rhizopus stolonifer</name>
    <name type="common">Rhizopus nigricans</name>
    <dbReference type="NCBI Taxonomy" id="4846"/>
    <lineage>
        <taxon>Eukaryota</taxon>
        <taxon>Fungi</taxon>
        <taxon>Fungi incertae sedis</taxon>
        <taxon>Mucoromycota</taxon>
        <taxon>Mucoromycotina</taxon>
        <taxon>Mucoromycetes</taxon>
        <taxon>Mucorales</taxon>
        <taxon>Mucorineae</taxon>
        <taxon>Rhizopodaceae</taxon>
        <taxon>Rhizopus</taxon>
    </lineage>
</organism>
<dbReference type="SUPFAM" id="SSF52113">
    <property type="entry name" value="BRCT domain"/>
    <property type="match status" value="1"/>
</dbReference>
<evidence type="ECO:0000313" key="9">
    <source>
        <dbReference type="EMBL" id="RCH79978.1"/>
    </source>
</evidence>
<keyword evidence="10" id="KW-1185">Reference proteome</keyword>
<comment type="caution">
    <text evidence="9">The sequence shown here is derived from an EMBL/GenBank/DDBJ whole genome shotgun (WGS) entry which is preliminary data.</text>
</comment>
<comment type="catalytic activity">
    <reaction evidence="5">
        <text>O-phospho-L-seryl-[protein] + H2O = L-seryl-[protein] + phosphate</text>
        <dbReference type="Rhea" id="RHEA:20629"/>
        <dbReference type="Rhea" id="RHEA-COMP:9863"/>
        <dbReference type="Rhea" id="RHEA-COMP:11604"/>
        <dbReference type="ChEBI" id="CHEBI:15377"/>
        <dbReference type="ChEBI" id="CHEBI:29999"/>
        <dbReference type="ChEBI" id="CHEBI:43474"/>
        <dbReference type="ChEBI" id="CHEBI:83421"/>
        <dbReference type="EC" id="3.1.3.16"/>
    </reaction>
</comment>
<dbReference type="GO" id="GO:0005634">
    <property type="term" value="C:nucleus"/>
    <property type="evidence" value="ECO:0007669"/>
    <property type="project" value="UniProtKB-SubCell"/>
</dbReference>
<feature type="compositionally biased region" description="Acidic residues" evidence="7">
    <location>
        <begin position="106"/>
        <end position="123"/>
    </location>
</feature>
<dbReference type="EC" id="3.1.3.16" evidence="2"/>
<evidence type="ECO:0000256" key="4">
    <source>
        <dbReference type="ARBA" id="ARBA00023242"/>
    </source>
</evidence>
<dbReference type="InterPro" id="IPR036420">
    <property type="entry name" value="BRCT_dom_sf"/>
</dbReference>
<feature type="compositionally biased region" description="Basic and acidic residues" evidence="7">
    <location>
        <begin position="150"/>
        <end position="160"/>
    </location>
</feature>